<evidence type="ECO:0000256" key="3">
    <source>
        <dbReference type="SAM" id="Phobius"/>
    </source>
</evidence>
<evidence type="ECO:0000313" key="5">
    <source>
        <dbReference type="Proteomes" id="UP001212152"/>
    </source>
</evidence>
<accession>A0AAD5TBT1</accession>
<dbReference type="AlphaFoldDB" id="A0AAD5TBT1"/>
<dbReference type="EMBL" id="JADGJQ010000125">
    <property type="protein sequence ID" value="KAJ3168110.1"/>
    <property type="molecule type" value="Genomic_DNA"/>
</dbReference>
<comment type="caution">
    <text evidence="4">The sequence shown here is derived from an EMBL/GenBank/DDBJ whole genome shotgun (WGS) entry which is preliminary data.</text>
</comment>
<dbReference type="InterPro" id="IPR003737">
    <property type="entry name" value="GlcNAc_PI_deacetylase-related"/>
</dbReference>
<dbReference type="GO" id="GO:0005783">
    <property type="term" value="C:endoplasmic reticulum"/>
    <property type="evidence" value="ECO:0007669"/>
    <property type="project" value="TreeGrafter"/>
</dbReference>
<dbReference type="InterPro" id="IPR024078">
    <property type="entry name" value="LmbE-like_dom_sf"/>
</dbReference>
<reference evidence="4" key="1">
    <citation type="submission" date="2020-05" db="EMBL/GenBank/DDBJ databases">
        <title>Phylogenomic resolution of chytrid fungi.</title>
        <authorList>
            <person name="Stajich J.E."/>
            <person name="Amses K."/>
            <person name="Simmons R."/>
            <person name="Seto K."/>
            <person name="Myers J."/>
            <person name="Bonds A."/>
            <person name="Quandt C.A."/>
            <person name="Barry K."/>
            <person name="Liu P."/>
            <person name="Grigoriev I."/>
            <person name="Longcore J.E."/>
            <person name="James T.Y."/>
        </authorList>
    </citation>
    <scope>NUCLEOTIDE SEQUENCE</scope>
    <source>
        <strain evidence="4">JEL0379</strain>
    </source>
</reference>
<dbReference type="EC" id="3.5.1.89" evidence="2"/>
<keyword evidence="3" id="KW-1133">Transmembrane helix</keyword>
<evidence type="ECO:0000256" key="2">
    <source>
        <dbReference type="ARBA" id="ARBA00012176"/>
    </source>
</evidence>
<keyword evidence="3" id="KW-0472">Membrane</keyword>
<organism evidence="4 5">
    <name type="scientific">Geranomyces variabilis</name>
    <dbReference type="NCBI Taxonomy" id="109894"/>
    <lineage>
        <taxon>Eukaryota</taxon>
        <taxon>Fungi</taxon>
        <taxon>Fungi incertae sedis</taxon>
        <taxon>Chytridiomycota</taxon>
        <taxon>Chytridiomycota incertae sedis</taxon>
        <taxon>Chytridiomycetes</taxon>
        <taxon>Spizellomycetales</taxon>
        <taxon>Powellomycetaceae</taxon>
        <taxon>Geranomyces</taxon>
    </lineage>
</organism>
<protein>
    <recommendedName>
        <fullName evidence="2">N-acetylglucosaminylphosphatidylinositol deacetylase</fullName>
        <ecNumber evidence="2">3.5.1.89</ecNumber>
    </recommendedName>
</protein>
<dbReference type="PANTHER" id="PTHR12993:SF11">
    <property type="entry name" value="N-ACETYLGLUCOSAMINYL-PHOSPHATIDYLINOSITOL DE-N-ACETYLASE"/>
    <property type="match status" value="1"/>
</dbReference>
<dbReference type="Gene3D" id="3.40.50.10320">
    <property type="entry name" value="LmbE-like"/>
    <property type="match status" value="1"/>
</dbReference>
<feature type="transmembrane region" description="Helical" evidence="3">
    <location>
        <begin position="43"/>
        <end position="60"/>
    </location>
</feature>
<sequence>MPSDIRYTPLQKPSRALKVPAFLRPVLRLLILLFRLYRRHSVLLTVLTFLPPLLLLPLVLSRARTLALAPAPFQTTRRPLLVVAHPDDECLFFSPAILGAIRTPLHDVDPAILVLSNGNNYGIGDLRETELKGSCEELGVRAERCIVLNVAELQDNPKEWWAAEKVAEVVKAQIAKINADLIITFDSGGVSGHVNHKSVHRGLEHLVRSDTTGAEVPPVYASSTVPLLRKYQGLLDLTFTALPFVPRLLFNAALNPDRALFVADWDMYLTARRAFRRHASQLSWDRHVYMVISRYMVMNDLERVR</sequence>
<dbReference type="Pfam" id="PF02585">
    <property type="entry name" value="PIG-L"/>
    <property type="match status" value="1"/>
</dbReference>
<comment type="similarity">
    <text evidence="1">Belongs to the PIGL family.</text>
</comment>
<dbReference type="GO" id="GO:0000225">
    <property type="term" value="F:N-acetylglucosaminylphosphatidylinositol deacetylase activity"/>
    <property type="evidence" value="ECO:0007669"/>
    <property type="project" value="UniProtKB-EC"/>
</dbReference>
<dbReference type="PANTHER" id="PTHR12993">
    <property type="entry name" value="N-ACETYLGLUCOSAMINYL-PHOSPHATIDYLINOSITOL DE-N-ACETYLASE-RELATED"/>
    <property type="match status" value="1"/>
</dbReference>
<name>A0AAD5TBT1_9FUNG</name>
<dbReference type="SUPFAM" id="SSF102588">
    <property type="entry name" value="LmbE-like"/>
    <property type="match status" value="1"/>
</dbReference>
<evidence type="ECO:0000313" key="4">
    <source>
        <dbReference type="EMBL" id="KAJ3168110.1"/>
    </source>
</evidence>
<evidence type="ECO:0000256" key="1">
    <source>
        <dbReference type="ARBA" id="ARBA00006066"/>
    </source>
</evidence>
<keyword evidence="5" id="KW-1185">Reference proteome</keyword>
<gene>
    <name evidence="4" type="ORF">HDU87_001225</name>
</gene>
<proteinExistence type="inferred from homology"/>
<keyword evidence="3" id="KW-0812">Transmembrane</keyword>
<dbReference type="Proteomes" id="UP001212152">
    <property type="component" value="Unassembled WGS sequence"/>
</dbReference>